<dbReference type="SMART" id="SM00825">
    <property type="entry name" value="PKS_KS"/>
    <property type="match status" value="1"/>
</dbReference>
<dbReference type="PANTHER" id="PTHR11712:SF320">
    <property type="entry name" value="BETA-KETOACYL SYNTHASE"/>
    <property type="match status" value="1"/>
</dbReference>
<dbReference type="EC" id="2.3.1.179" evidence="5"/>
<evidence type="ECO:0000259" key="4">
    <source>
        <dbReference type="PROSITE" id="PS52004"/>
    </source>
</evidence>
<dbReference type="Proteomes" id="UP001139031">
    <property type="component" value="Unassembled WGS sequence"/>
</dbReference>
<evidence type="ECO:0000256" key="1">
    <source>
        <dbReference type="ARBA" id="ARBA00008467"/>
    </source>
</evidence>
<dbReference type="PROSITE" id="PS52004">
    <property type="entry name" value="KS3_2"/>
    <property type="match status" value="1"/>
</dbReference>
<comment type="similarity">
    <text evidence="1 3">Belongs to the thiolase-like superfamily. Beta-ketoacyl-ACP synthases family.</text>
</comment>
<dbReference type="PROSITE" id="PS00606">
    <property type="entry name" value="KS3_1"/>
    <property type="match status" value="1"/>
</dbReference>
<dbReference type="InterPro" id="IPR018201">
    <property type="entry name" value="Ketoacyl_synth_AS"/>
</dbReference>
<dbReference type="RefSeq" id="WP_224195901.1">
    <property type="nucleotide sequence ID" value="NZ_JAIRAU010000047.1"/>
</dbReference>
<evidence type="ECO:0000313" key="6">
    <source>
        <dbReference type="Proteomes" id="UP001139031"/>
    </source>
</evidence>
<dbReference type="Pfam" id="PF02801">
    <property type="entry name" value="Ketoacyl-synt_C"/>
    <property type="match status" value="1"/>
</dbReference>
<dbReference type="EMBL" id="JAIRAU010000047">
    <property type="protein sequence ID" value="MBZ5714169.1"/>
    <property type="molecule type" value="Genomic_DNA"/>
</dbReference>
<evidence type="ECO:0000313" key="5">
    <source>
        <dbReference type="EMBL" id="MBZ5714169.1"/>
    </source>
</evidence>
<dbReference type="GO" id="GO:0004315">
    <property type="term" value="F:3-oxoacyl-[acyl-carrier-protein] synthase activity"/>
    <property type="evidence" value="ECO:0007669"/>
    <property type="project" value="UniProtKB-EC"/>
</dbReference>
<dbReference type="InterPro" id="IPR016039">
    <property type="entry name" value="Thiolase-like"/>
</dbReference>
<keyword evidence="2 3" id="KW-0808">Transferase</keyword>
<reference evidence="5" key="1">
    <citation type="submission" date="2021-08" db="EMBL/GenBank/DDBJ databases">
        <authorList>
            <person name="Stevens D.C."/>
        </authorList>
    </citation>
    <scope>NUCLEOTIDE SEQUENCE</scope>
    <source>
        <strain evidence="5">DSM 53165</strain>
    </source>
</reference>
<dbReference type="SUPFAM" id="SSF53901">
    <property type="entry name" value="Thiolase-like"/>
    <property type="match status" value="2"/>
</dbReference>
<keyword evidence="5" id="KW-0012">Acyltransferase</keyword>
<dbReference type="InterPro" id="IPR020841">
    <property type="entry name" value="PKS_Beta-ketoAc_synthase_dom"/>
</dbReference>
<name>A0ABS7U147_9BACT</name>
<keyword evidence="6" id="KW-1185">Reference proteome</keyword>
<sequence>MTATAMQPYPITAMALCNGMGDSTAAVLAALRAGRSGLGPCPAEFELDAVVGAVPGPLPPLPGSLERVRDTRQTRIAAVALAELQAPLARACARWGADRVGVVLGTSTGGIEASEGAYAHAHAHGGALPSHYDVERSHALDAVLHLARVFGGGLAGPAYVVSTACSSSAKVFASAQRLLAAGLCDAVLVGGVDSLCRLTVRGFAGLEVLSSAPCRPFSRERAGINIGEGAALLLVERTGEGPARLLGVGESSDAYHMTSPHPEGLGARLAMERALQLAGLVAADVDHVNAHGTGTRQNDSMESQAIRAVFAGAPAPAVVATKGYTGHMLGAAGATEVAFVVDAIAGGYLPASVGADPLDEALGVDVVTARREQRTRAALSNSFAFGGSNCSVLVGGPA</sequence>
<protein>
    <submittedName>
        <fullName evidence="5">Beta-ketoacyl-ACP synthase</fullName>
        <ecNumber evidence="5">2.3.1.179</ecNumber>
    </submittedName>
</protein>
<dbReference type="PANTHER" id="PTHR11712">
    <property type="entry name" value="POLYKETIDE SYNTHASE-RELATED"/>
    <property type="match status" value="1"/>
</dbReference>
<dbReference type="InterPro" id="IPR014030">
    <property type="entry name" value="Ketoacyl_synth_N"/>
</dbReference>
<organism evidence="5 6">
    <name type="scientific">Nannocystis pusilla</name>
    <dbReference type="NCBI Taxonomy" id="889268"/>
    <lineage>
        <taxon>Bacteria</taxon>
        <taxon>Pseudomonadati</taxon>
        <taxon>Myxococcota</taxon>
        <taxon>Polyangia</taxon>
        <taxon>Nannocystales</taxon>
        <taxon>Nannocystaceae</taxon>
        <taxon>Nannocystis</taxon>
    </lineage>
</organism>
<gene>
    <name evidence="5" type="ORF">K7C98_33470</name>
</gene>
<dbReference type="CDD" id="cd00834">
    <property type="entry name" value="KAS_I_II"/>
    <property type="match status" value="1"/>
</dbReference>
<dbReference type="InterPro" id="IPR000794">
    <property type="entry name" value="Beta-ketoacyl_synthase"/>
</dbReference>
<dbReference type="Gene3D" id="3.40.47.10">
    <property type="match status" value="2"/>
</dbReference>
<dbReference type="NCBIfam" id="NF006618">
    <property type="entry name" value="PRK09185.1"/>
    <property type="match status" value="1"/>
</dbReference>
<dbReference type="InterPro" id="IPR014031">
    <property type="entry name" value="Ketoacyl_synth_C"/>
</dbReference>
<evidence type="ECO:0000256" key="3">
    <source>
        <dbReference type="RuleBase" id="RU003694"/>
    </source>
</evidence>
<evidence type="ECO:0000256" key="2">
    <source>
        <dbReference type="ARBA" id="ARBA00022679"/>
    </source>
</evidence>
<feature type="domain" description="Ketosynthase family 3 (KS3)" evidence="4">
    <location>
        <begin position="1"/>
        <end position="396"/>
    </location>
</feature>
<proteinExistence type="inferred from homology"/>
<accession>A0ABS7U147</accession>
<comment type="caution">
    <text evidence="5">The sequence shown here is derived from an EMBL/GenBank/DDBJ whole genome shotgun (WGS) entry which is preliminary data.</text>
</comment>
<dbReference type="Pfam" id="PF00109">
    <property type="entry name" value="ketoacyl-synt"/>
    <property type="match status" value="1"/>
</dbReference>